<feature type="compositionally biased region" description="Low complexity" evidence="1">
    <location>
        <begin position="133"/>
        <end position="143"/>
    </location>
</feature>
<dbReference type="AlphaFoldDB" id="A0A1T3NJ39"/>
<evidence type="ECO:0000256" key="1">
    <source>
        <dbReference type="SAM" id="MobiDB-lite"/>
    </source>
</evidence>
<feature type="compositionally biased region" description="Basic residues" evidence="1">
    <location>
        <begin position="120"/>
        <end position="131"/>
    </location>
</feature>
<proteinExistence type="predicted"/>
<feature type="region of interest" description="Disordered" evidence="1">
    <location>
        <begin position="1"/>
        <end position="260"/>
    </location>
</feature>
<name>A0A1T3NJ39_9ACTN</name>
<evidence type="ECO:0000313" key="2">
    <source>
        <dbReference type="EMBL" id="OPC76866.1"/>
    </source>
</evidence>
<comment type="caution">
    <text evidence="2">The sequence shown here is derived from an EMBL/GenBank/DDBJ whole genome shotgun (WGS) entry which is preliminary data.</text>
</comment>
<evidence type="ECO:0000313" key="3">
    <source>
        <dbReference type="Proteomes" id="UP000190037"/>
    </source>
</evidence>
<accession>A0A1T3NJ39</accession>
<feature type="compositionally biased region" description="Low complexity" evidence="1">
    <location>
        <begin position="80"/>
        <end position="95"/>
    </location>
</feature>
<feature type="compositionally biased region" description="Basic and acidic residues" evidence="1">
    <location>
        <begin position="202"/>
        <end position="212"/>
    </location>
</feature>
<feature type="compositionally biased region" description="Basic residues" evidence="1">
    <location>
        <begin position="1"/>
        <end position="19"/>
    </location>
</feature>
<feature type="compositionally biased region" description="Basic and acidic residues" evidence="1">
    <location>
        <begin position="226"/>
        <end position="248"/>
    </location>
</feature>
<feature type="compositionally biased region" description="Low complexity" evidence="1">
    <location>
        <begin position="192"/>
        <end position="201"/>
    </location>
</feature>
<dbReference type="Proteomes" id="UP000190037">
    <property type="component" value="Unassembled WGS sequence"/>
</dbReference>
<protein>
    <submittedName>
        <fullName evidence="2">Uncharacterized protein</fullName>
    </submittedName>
</protein>
<dbReference type="EMBL" id="MWQN01000005">
    <property type="protein sequence ID" value="OPC76866.1"/>
    <property type="molecule type" value="Genomic_DNA"/>
</dbReference>
<organism evidence="2 3">
    <name type="scientific">Embleya scabrispora</name>
    <dbReference type="NCBI Taxonomy" id="159449"/>
    <lineage>
        <taxon>Bacteria</taxon>
        <taxon>Bacillati</taxon>
        <taxon>Actinomycetota</taxon>
        <taxon>Actinomycetes</taxon>
        <taxon>Kitasatosporales</taxon>
        <taxon>Streptomycetaceae</taxon>
        <taxon>Embleya</taxon>
    </lineage>
</organism>
<sequence>MRCGGRRAGCRVHTHARRRSSGDDPRRSGHARPGRGGYSPGLAPDAPSPEGMRPRHRGRRPDDPRRPSVHRRRSTARAFPTRPGRTGAATTAPGEAGRRQRAAVRRRTSPRGATASSHRTPGRKRRVRRGKNAPTPSSSGSAPTHHRPATGTIHRIPGTRFADREGGPEQSTRTPKSLPRKGGFPPGGPGKGAPADPTTRTPDPEIGARRTPLDGLTKPEIPPAAHAEHEQSDSGREKQLRRYRDCYRAHAPSRRHPVPG</sequence>
<gene>
    <name evidence="2" type="ORF">B4N89_46195</name>
</gene>
<feature type="compositionally biased region" description="Basic residues" evidence="1">
    <location>
        <begin position="251"/>
        <end position="260"/>
    </location>
</feature>
<reference evidence="2 3" key="1">
    <citation type="submission" date="2017-03" db="EMBL/GenBank/DDBJ databases">
        <title>Draft genome sequence of Streptomyces scabrisporus NF3, endophyte isolated from Amphipterygium adstringens.</title>
        <authorList>
            <person name="Vazquez M."/>
            <person name="Ceapa C.D."/>
            <person name="Rodriguez Luna D."/>
            <person name="Sanchez Esquivel S."/>
        </authorList>
    </citation>
    <scope>NUCLEOTIDE SEQUENCE [LARGE SCALE GENOMIC DNA]</scope>
    <source>
        <strain evidence="2 3">NF3</strain>
    </source>
</reference>
<keyword evidence="3" id="KW-1185">Reference proteome</keyword>
<feature type="compositionally biased region" description="Basic residues" evidence="1">
    <location>
        <begin position="99"/>
        <end position="109"/>
    </location>
</feature>